<protein>
    <recommendedName>
        <fullName evidence="4">phosphoglycolate phosphatase</fullName>
        <ecNumber evidence="4">3.1.3.18</ecNumber>
    </recommendedName>
</protein>
<evidence type="ECO:0000313" key="6">
    <source>
        <dbReference type="Proteomes" id="UP000784128"/>
    </source>
</evidence>
<accession>A0ABS5U9B3</accession>
<dbReference type="EC" id="3.1.3.18" evidence="4"/>
<keyword evidence="6" id="KW-1185">Reference proteome</keyword>
<dbReference type="SFLD" id="SFLDS00003">
    <property type="entry name" value="Haloacid_Dehalogenase"/>
    <property type="match status" value="1"/>
</dbReference>
<dbReference type="SFLD" id="SFLDG01129">
    <property type="entry name" value="C1.5:_HAD__Beta-PGM__Phosphata"/>
    <property type="match status" value="1"/>
</dbReference>
<keyword evidence="5" id="KW-0378">Hydrolase</keyword>
<dbReference type="PANTHER" id="PTHR43434">
    <property type="entry name" value="PHOSPHOGLYCOLATE PHOSPHATASE"/>
    <property type="match status" value="1"/>
</dbReference>
<dbReference type="Proteomes" id="UP000784128">
    <property type="component" value="Unassembled WGS sequence"/>
</dbReference>
<evidence type="ECO:0000256" key="4">
    <source>
        <dbReference type="ARBA" id="ARBA00013078"/>
    </source>
</evidence>
<dbReference type="InterPro" id="IPR006439">
    <property type="entry name" value="HAD-SF_hydro_IA"/>
</dbReference>
<reference evidence="5 6" key="1">
    <citation type="submission" date="2021-05" db="EMBL/GenBank/DDBJ databases">
        <title>The draft genome of Geobacter chapellei DSM 13688.</title>
        <authorList>
            <person name="Xu Z."/>
            <person name="Masuda Y."/>
            <person name="Itoh H."/>
            <person name="Senoo K."/>
        </authorList>
    </citation>
    <scope>NUCLEOTIDE SEQUENCE [LARGE SCALE GENOMIC DNA]</scope>
    <source>
        <strain evidence="5 6">DSM 13688</strain>
    </source>
</reference>
<dbReference type="PRINTS" id="PR00413">
    <property type="entry name" value="HADHALOGNASE"/>
</dbReference>
<dbReference type="InterPro" id="IPR050155">
    <property type="entry name" value="HAD-like_hydrolase_sf"/>
</dbReference>
<comment type="caution">
    <text evidence="5">The sequence shown here is derived from an EMBL/GenBank/DDBJ whole genome shotgun (WGS) entry which is preliminary data.</text>
</comment>
<dbReference type="EMBL" id="JAHDYS010000009">
    <property type="protein sequence ID" value="MBT1072255.1"/>
    <property type="molecule type" value="Genomic_DNA"/>
</dbReference>
<sequence>MQSAGAVAIRAIVFDLDGTLYVSPEFAAVIQEAAVIYMAALKGMERDEMRAMMAATRARMTEESGLQPTLSAVCTELGGNIIDLHGFFSKYLKPEECLVRDDRVVTLLERLRSRYGLYVYTNNNHSVTTRIIDCLGLDNIFSAVFAIDDLWIGKPDEARLDQILKTIGHAPGEVLFVGDRFDVDLRLPEQKGCPIYLSQSVDQLLRLDALLNSN</sequence>
<evidence type="ECO:0000313" key="5">
    <source>
        <dbReference type="EMBL" id="MBT1072255.1"/>
    </source>
</evidence>
<dbReference type="RefSeq" id="WP_214298990.1">
    <property type="nucleotide sequence ID" value="NZ_JAHDYS010000009.1"/>
</dbReference>
<gene>
    <name evidence="5" type="ORF">KJB30_10695</name>
</gene>
<dbReference type="GO" id="GO:0016787">
    <property type="term" value="F:hydrolase activity"/>
    <property type="evidence" value="ECO:0007669"/>
    <property type="project" value="UniProtKB-KW"/>
</dbReference>
<dbReference type="Gene3D" id="3.40.50.1000">
    <property type="entry name" value="HAD superfamily/HAD-like"/>
    <property type="match status" value="1"/>
</dbReference>
<name>A0ABS5U9B3_9BACT</name>
<evidence type="ECO:0000256" key="2">
    <source>
        <dbReference type="ARBA" id="ARBA00004818"/>
    </source>
</evidence>
<evidence type="ECO:0000256" key="3">
    <source>
        <dbReference type="ARBA" id="ARBA00006171"/>
    </source>
</evidence>
<dbReference type="InterPro" id="IPR023214">
    <property type="entry name" value="HAD_sf"/>
</dbReference>
<comment type="similarity">
    <text evidence="3">Belongs to the HAD-like hydrolase superfamily. CbbY/CbbZ/Gph/YieH family.</text>
</comment>
<dbReference type="InterPro" id="IPR036412">
    <property type="entry name" value="HAD-like_sf"/>
</dbReference>
<organism evidence="5 6">
    <name type="scientific">Pelotalea chapellei</name>
    <dbReference type="NCBI Taxonomy" id="44671"/>
    <lineage>
        <taxon>Bacteria</taxon>
        <taxon>Pseudomonadati</taxon>
        <taxon>Thermodesulfobacteriota</taxon>
        <taxon>Desulfuromonadia</taxon>
        <taxon>Geobacterales</taxon>
        <taxon>Geobacteraceae</taxon>
        <taxon>Pelotalea</taxon>
    </lineage>
</organism>
<dbReference type="PANTHER" id="PTHR43434:SF1">
    <property type="entry name" value="PHOSPHOGLYCOLATE PHOSPHATASE"/>
    <property type="match status" value="1"/>
</dbReference>
<comment type="pathway">
    <text evidence="2">Organic acid metabolism; glycolate biosynthesis; glycolate from 2-phosphoglycolate: step 1/1.</text>
</comment>
<dbReference type="Pfam" id="PF00702">
    <property type="entry name" value="Hydrolase"/>
    <property type="match status" value="1"/>
</dbReference>
<comment type="catalytic activity">
    <reaction evidence="1">
        <text>2-phosphoglycolate + H2O = glycolate + phosphate</text>
        <dbReference type="Rhea" id="RHEA:14369"/>
        <dbReference type="ChEBI" id="CHEBI:15377"/>
        <dbReference type="ChEBI" id="CHEBI:29805"/>
        <dbReference type="ChEBI" id="CHEBI:43474"/>
        <dbReference type="ChEBI" id="CHEBI:58033"/>
        <dbReference type="EC" id="3.1.3.18"/>
    </reaction>
</comment>
<evidence type="ECO:0000256" key="1">
    <source>
        <dbReference type="ARBA" id="ARBA00000830"/>
    </source>
</evidence>
<proteinExistence type="inferred from homology"/>
<dbReference type="SUPFAM" id="SSF56784">
    <property type="entry name" value="HAD-like"/>
    <property type="match status" value="1"/>
</dbReference>